<evidence type="ECO:0000256" key="2">
    <source>
        <dbReference type="ARBA" id="ARBA00022692"/>
    </source>
</evidence>
<evidence type="ECO:0000256" key="4">
    <source>
        <dbReference type="ARBA" id="ARBA00023136"/>
    </source>
</evidence>
<dbReference type="InterPro" id="IPR032808">
    <property type="entry name" value="DoxX"/>
</dbReference>
<comment type="subcellular location">
    <subcellularLocation>
        <location evidence="1">Membrane</location>
        <topology evidence="1">Multi-pass membrane protein</topology>
    </subcellularLocation>
</comment>
<keyword evidence="3 5" id="KW-1133">Transmembrane helix</keyword>
<comment type="caution">
    <text evidence="6">The sequence shown here is derived from an EMBL/GenBank/DDBJ whole genome shotgun (WGS) entry which is preliminary data.</text>
</comment>
<dbReference type="EMBL" id="JAKXMK010000071">
    <property type="protein sequence ID" value="MCH6172398.1"/>
    <property type="molecule type" value="Genomic_DNA"/>
</dbReference>
<gene>
    <name evidence="6" type="ORF">MMF94_42585</name>
</gene>
<evidence type="ECO:0000313" key="7">
    <source>
        <dbReference type="Proteomes" id="UP001299970"/>
    </source>
</evidence>
<proteinExistence type="predicted"/>
<evidence type="ECO:0000256" key="1">
    <source>
        <dbReference type="ARBA" id="ARBA00004141"/>
    </source>
</evidence>
<feature type="transmembrane region" description="Helical" evidence="5">
    <location>
        <begin position="43"/>
        <end position="64"/>
    </location>
</feature>
<dbReference type="Pfam" id="PF13564">
    <property type="entry name" value="DoxX_2"/>
    <property type="match status" value="1"/>
</dbReference>
<name>A0ABS9TV06_9PSEU</name>
<dbReference type="RefSeq" id="WP_241043202.1">
    <property type="nucleotide sequence ID" value="NZ_BAAAJF010000051.1"/>
</dbReference>
<evidence type="ECO:0000256" key="3">
    <source>
        <dbReference type="ARBA" id="ARBA00022989"/>
    </source>
</evidence>
<feature type="transmembrane region" description="Helical" evidence="5">
    <location>
        <begin position="95"/>
        <end position="113"/>
    </location>
</feature>
<reference evidence="6 7" key="1">
    <citation type="submission" date="2022-03" db="EMBL/GenBank/DDBJ databases">
        <title>Pseudonocardia alaer sp. nov., a novel actinomycete isolated from reed forest soil.</title>
        <authorList>
            <person name="Wang L."/>
        </authorList>
    </citation>
    <scope>NUCLEOTIDE SEQUENCE [LARGE SCALE GENOMIC DNA]</scope>
    <source>
        <strain evidence="6 7">Y-16303</strain>
    </source>
</reference>
<keyword evidence="7" id="KW-1185">Reference proteome</keyword>
<feature type="transmembrane region" description="Helical" evidence="5">
    <location>
        <begin position="69"/>
        <end position="89"/>
    </location>
</feature>
<keyword evidence="2 5" id="KW-0812">Transmembrane</keyword>
<evidence type="ECO:0000256" key="5">
    <source>
        <dbReference type="SAM" id="Phobius"/>
    </source>
</evidence>
<keyword evidence="4 5" id="KW-0472">Membrane</keyword>
<evidence type="ECO:0000313" key="6">
    <source>
        <dbReference type="EMBL" id="MCH6172398.1"/>
    </source>
</evidence>
<sequence>MFIATIIVSAVLALLLVMSGRGKLVKDPMQMATMQKVGFPEDKLWLLAVAEIAGAIGLVVGLFWWPLGVAAGIGVAAYFVGAVIAHARIGDWKFTAPAALLLLAVGALVLRLLSV</sequence>
<dbReference type="Proteomes" id="UP001299970">
    <property type="component" value="Unassembled WGS sequence"/>
</dbReference>
<protein>
    <submittedName>
        <fullName evidence="6">DoxX family protein</fullName>
    </submittedName>
</protein>
<organism evidence="6 7">
    <name type="scientific">Pseudonocardia alaniniphila</name>
    <dbReference type="NCBI Taxonomy" id="75291"/>
    <lineage>
        <taxon>Bacteria</taxon>
        <taxon>Bacillati</taxon>
        <taxon>Actinomycetota</taxon>
        <taxon>Actinomycetes</taxon>
        <taxon>Pseudonocardiales</taxon>
        <taxon>Pseudonocardiaceae</taxon>
        <taxon>Pseudonocardia</taxon>
    </lineage>
</organism>
<accession>A0ABS9TV06</accession>